<feature type="transmembrane region" description="Helical" evidence="6">
    <location>
        <begin position="372"/>
        <end position="392"/>
    </location>
</feature>
<feature type="transmembrane region" description="Helical" evidence="6">
    <location>
        <begin position="315"/>
        <end position="332"/>
    </location>
</feature>
<reference evidence="8" key="1">
    <citation type="submission" date="2019-02" db="EMBL/GenBank/DDBJ databases">
        <authorList>
            <person name="Li S.-H."/>
        </authorList>
    </citation>
    <scope>NUCLEOTIDE SEQUENCE</scope>
    <source>
        <strain evidence="8">IMCC11814</strain>
    </source>
</reference>
<sequence length="439" mass="46303">MPDSRGTSAPVQRREIGAWAFFDFANSGYTTVVLTTIYSTYFVAVIGAGMEAAQPGSATFAWTLSIGAANLLVLLCGPVIGAIADRRASKKRFLLLSTTLCVGSTALLALAGPDQLQFAVVCLIVSTIAFSIGENLIAAFLPEIATSDNMGRISGYGWSLGYFGGLLTLSACLAYINWAEARDMAATHYVPVCLFITALIFAVTASPTFIWLRERATPMPSAPNLSYVRAGLDRVVLTLREATHLPDLFRFLLCLTLFQSGVATVVVVAAIYAQQVAGFDSQQLIVLIMVVNLTAAIGAFAFGQAQDRFGSVVSLRAALLIWIAAIFVTQGVDSAGGVWLAGNLMGLAMGATQAGGRALVGQLTPHSRNGEIFGLWGLANRAAAIIGPVSYGLIIDATSGDYRFALYSTLAFFVVGLILLGTISEQRGRAAALLDEQAT</sequence>
<feature type="transmembrane region" description="Helical" evidence="6">
    <location>
        <begin position="284"/>
        <end position="303"/>
    </location>
</feature>
<gene>
    <name evidence="8" type="ORF">EYC82_06650</name>
</gene>
<dbReference type="PANTHER" id="PTHR23519:SF1">
    <property type="entry name" value="AUTOPHAGY-RELATED PROTEIN 22"/>
    <property type="match status" value="1"/>
</dbReference>
<evidence type="ECO:0000256" key="3">
    <source>
        <dbReference type="ARBA" id="ARBA00022692"/>
    </source>
</evidence>
<feature type="transmembrane region" description="Helical" evidence="6">
    <location>
        <begin position="188"/>
        <end position="212"/>
    </location>
</feature>
<dbReference type="Proteomes" id="UP001143304">
    <property type="component" value="Unassembled WGS sequence"/>
</dbReference>
<keyword evidence="2" id="KW-0813">Transport</keyword>
<feature type="transmembrane region" description="Helical" evidence="6">
    <location>
        <begin position="404"/>
        <end position="423"/>
    </location>
</feature>
<feature type="transmembrane region" description="Helical" evidence="6">
    <location>
        <begin position="21"/>
        <end position="48"/>
    </location>
</feature>
<feature type="transmembrane region" description="Helical" evidence="6">
    <location>
        <begin position="93"/>
        <end position="112"/>
    </location>
</feature>
<dbReference type="Pfam" id="PF11700">
    <property type="entry name" value="ATG22"/>
    <property type="match status" value="1"/>
</dbReference>
<feature type="domain" description="Major facilitator superfamily (MFS) profile" evidence="7">
    <location>
        <begin position="219"/>
        <end position="439"/>
    </location>
</feature>
<dbReference type="PROSITE" id="PS50850">
    <property type="entry name" value="MFS"/>
    <property type="match status" value="1"/>
</dbReference>
<evidence type="ECO:0000256" key="6">
    <source>
        <dbReference type="SAM" id="Phobius"/>
    </source>
</evidence>
<keyword evidence="9" id="KW-1185">Reference proteome</keyword>
<evidence type="ECO:0000256" key="2">
    <source>
        <dbReference type="ARBA" id="ARBA00022448"/>
    </source>
</evidence>
<feature type="transmembrane region" description="Helical" evidence="6">
    <location>
        <begin position="118"/>
        <end position="141"/>
    </location>
</feature>
<feature type="transmembrane region" description="Helical" evidence="6">
    <location>
        <begin position="248"/>
        <end position="272"/>
    </location>
</feature>
<accession>A0ABT3T5C7</accession>
<keyword evidence="4 6" id="KW-1133">Transmembrane helix</keyword>
<protein>
    <submittedName>
        <fullName evidence="8">MFS transporter</fullName>
    </submittedName>
</protein>
<proteinExistence type="predicted"/>
<dbReference type="InterPro" id="IPR024671">
    <property type="entry name" value="Atg22-like"/>
</dbReference>
<dbReference type="Gene3D" id="1.20.1250.20">
    <property type="entry name" value="MFS general substrate transporter like domains"/>
    <property type="match status" value="1"/>
</dbReference>
<comment type="subcellular location">
    <subcellularLocation>
        <location evidence="1">Endomembrane system</location>
        <topology evidence="1">Multi-pass membrane protein</topology>
    </subcellularLocation>
</comment>
<keyword evidence="5 6" id="KW-0472">Membrane</keyword>
<dbReference type="InterPro" id="IPR020846">
    <property type="entry name" value="MFS_dom"/>
</dbReference>
<name>A0ABT3T5C7_9GAMM</name>
<dbReference type="EMBL" id="SHNO01000001">
    <property type="protein sequence ID" value="MCX2977030.1"/>
    <property type="molecule type" value="Genomic_DNA"/>
</dbReference>
<dbReference type="PANTHER" id="PTHR23519">
    <property type="entry name" value="AUTOPHAGY-RELATED PROTEIN 22"/>
    <property type="match status" value="1"/>
</dbReference>
<dbReference type="SUPFAM" id="SSF103473">
    <property type="entry name" value="MFS general substrate transporter"/>
    <property type="match status" value="1"/>
</dbReference>
<comment type="caution">
    <text evidence="8">The sequence shown here is derived from an EMBL/GenBank/DDBJ whole genome shotgun (WGS) entry which is preliminary data.</text>
</comment>
<keyword evidence="3 6" id="KW-0812">Transmembrane</keyword>
<dbReference type="InterPro" id="IPR050495">
    <property type="entry name" value="ATG22/LtaA_families"/>
</dbReference>
<feature type="transmembrane region" description="Helical" evidence="6">
    <location>
        <begin position="153"/>
        <end position="176"/>
    </location>
</feature>
<evidence type="ECO:0000256" key="5">
    <source>
        <dbReference type="ARBA" id="ARBA00023136"/>
    </source>
</evidence>
<feature type="transmembrane region" description="Helical" evidence="6">
    <location>
        <begin position="60"/>
        <end position="81"/>
    </location>
</feature>
<evidence type="ECO:0000313" key="9">
    <source>
        <dbReference type="Proteomes" id="UP001143304"/>
    </source>
</evidence>
<organism evidence="8 9">
    <name type="scientific">Candidatus Marimicrobium litorale</name>
    <dbReference type="NCBI Taxonomy" id="2518991"/>
    <lineage>
        <taxon>Bacteria</taxon>
        <taxon>Pseudomonadati</taxon>
        <taxon>Pseudomonadota</taxon>
        <taxon>Gammaproteobacteria</taxon>
        <taxon>Cellvibrionales</taxon>
        <taxon>Halieaceae</taxon>
        <taxon>Marimicrobium</taxon>
    </lineage>
</organism>
<evidence type="ECO:0000256" key="4">
    <source>
        <dbReference type="ARBA" id="ARBA00022989"/>
    </source>
</evidence>
<evidence type="ECO:0000259" key="7">
    <source>
        <dbReference type="PROSITE" id="PS50850"/>
    </source>
</evidence>
<evidence type="ECO:0000313" key="8">
    <source>
        <dbReference type="EMBL" id="MCX2977030.1"/>
    </source>
</evidence>
<evidence type="ECO:0000256" key="1">
    <source>
        <dbReference type="ARBA" id="ARBA00004127"/>
    </source>
</evidence>
<dbReference type="InterPro" id="IPR036259">
    <property type="entry name" value="MFS_trans_sf"/>
</dbReference>